<keyword evidence="2 3" id="KW-0802">TPR repeat</keyword>
<dbReference type="GO" id="GO:0072380">
    <property type="term" value="C:TRC complex"/>
    <property type="evidence" value="ECO:0007669"/>
    <property type="project" value="TreeGrafter"/>
</dbReference>
<dbReference type="Gene3D" id="1.25.40.10">
    <property type="entry name" value="Tetratricopeptide repeat domain"/>
    <property type="match status" value="1"/>
</dbReference>
<evidence type="ECO:0008006" key="7">
    <source>
        <dbReference type="Google" id="ProtNLM"/>
    </source>
</evidence>
<dbReference type="GO" id="GO:0016020">
    <property type="term" value="C:membrane"/>
    <property type="evidence" value="ECO:0007669"/>
    <property type="project" value="TreeGrafter"/>
</dbReference>
<keyword evidence="1" id="KW-0677">Repeat</keyword>
<dbReference type="InterPro" id="IPR011990">
    <property type="entry name" value="TPR-like_helical_dom_sf"/>
</dbReference>
<dbReference type="Proteomes" id="UP001221142">
    <property type="component" value="Unassembled WGS sequence"/>
</dbReference>
<dbReference type="InterPro" id="IPR019734">
    <property type="entry name" value="TPR_rpt"/>
</dbReference>
<evidence type="ECO:0000256" key="2">
    <source>
        <dbReference type="ARBA" id="ARBA00022803"/>
    </source>
</evidence>
<evidence type="ECO:0000256" key="3">
    <source>
        <dbReference type="PROSITE-ProRule" id="PRU00339"/>
    </source>
</evidence>
<dbReference type="EMBL" id="JARKIF010000001">
    <property type="protein sequence ID" value="KAJ7649926.1"/>
    <property type="molecule type" value="Genomic_DNA"/>
</dbReference>
<dbReference type="SUPFAM" id="SSF48452">
    <property type="entry name" value="TPR-like"/>
    <property type="match status" value="1"/>
</dbReference>
<accession>A0AAD7CIX0</accession>
<dbReference type="PROSITE" id="PS50005">
    <property type="entry name" value="TPR"/>
    <property type="match status" value="1"/>
</dbReference>
<evidence type="ECO:0000256" key="4">
    <source>
        <dbReference type="SAM" id="MobiDB-lite"/>
    </source>
</evidence>
<feature type="compositionally biased region" description="Low complexity" evidence="4">
    <location>
        <begin position="125"/>
        <end position="134"/>
    </location>
</feature>
<evidence type="ECO:0000256" key="1">
    <source>
        <dbReference type="ARBA" id="ARBA00022737"/>
    </source>
</evidence>
<evidence type="ECO:0000313" key="6">
    <source>
        <dbReference type="Proteomes" id="UP001221142"/>
    </source>
</evidence>
<feature type="repeat" description="TPR" evidence="3">
    <location>
        <begin position="82"/>
        <end position="115"/>
    </location>
</feature>
<dbReference type="SMART" id="SM00028">
    <property type="entry name" value="TPR"/>
    <property type="match status" value="3"/>
</dbReference>
<proteinExistence type="predicted"/>
<feature type="region of interest" description="Disordered" evidence="4">
    <location>
        <begin position="113"/>
        <end position="134"/>
    </location>
</feature>
<dbReference type="PANTHER" id="PTHR45831:SF2">
    <property type="entry name" value="LD24721P"/>
    <property type="match status" value="1"/>
</dbReference>
<dbReference type="GO" id="GO:0006620">
    <property type="term" value="P:post-translational protein targeting to endoplasmic reticulum membrane"/>
    <property type="evidence" value="ECO:0007669"/>
    <property type="project" value="TreeGrafter"/>
</dbReference>
<dbReference type="GO" id="GO:0060090">
    <property type="term" value="F:molecular adaptor activity"/>
    <property type="evidence" value="ECO:0007669"/>
    <property type="project" value="TreeGrafter"/>
</dbReference>
<evidence type="ECO:0000313" key="5">
    <source>
        <dbReference type="EMBL" id="KAJ7649926.1"/>
    </source>
</evidence>
<dbReference type="InterPro" id="IPR047150">
    <property type="entry name" value="SGT"/>
</dbReference>
<sequence>MTTTTELKTAGNALFSAKQFVAAARKYSEAIRSADESSSIFGSRRELAVLYANRSACWLGIWRFIEACDDASKAAELDPTYAKAWARLATAKDALGSHSESLPAWKHALDLLPPDSDSNSEAEESQTQQQQRAQYQAHYDAAAASVARLKKLHVVSGEQTMMMMEFMGQAGEGRMPWDLAARMLPALRVQRPMNRTSSAWVIHYAYEDFMTGIRKMRLLYDDPATNMRGVPQSFVDISNGLLRDTRTMHLLNDEFMKQYDGQLRLEMWSTRPWTPWPDADSEVVIQEALERQRSSGWDSVRGSLSLTIRVWIIQAFTEGTLRSQWDISLGYLQRAIKTLRGLQEHWAQADRVDRGVIFEPSFIFGVQKIYLEAMMQACERQSEPFAEEQMLQEADVLISRVDRALRDDPPSDGLDPGFQSSFFAYPRATTFASRGLYYTRKAQREAATTCDGAYGSKSWPLLRWAASEYMQAAGCLPPDEERYCVYLKLAIDNMLSSHLVPLRETLDTMERLRVAIPQAKAIWEYSPLAANGELWDTLQAVAQREDRLRGLVESREVGLDACYGE</sequence>
<protein>
    <recommendedName>
        <fullName evidence="7">TPR-like protein</fullName>
    </recommendedName>
</protein>
<dbReference type="AlphaFoldDB" id="A0AAD7CIX0"/>
<name>A0AAD7CIX0_9AGAR</name>
<gene>
    <name evidence="5" type="ORF">FB45DRAFT_5817</name>
</gene>
<organism evidence="5 6">
    <name type="scientific">Roridomyces roridus</name>
    <dbReference type="NCBI Taxonomy" id="1738132"/>
    <lineage>
        <taxon>Eukaryota</taxon>
        <taxon>Fungi</taxon>
        <taxon>Dikarya</taxon>
        <taxon>Basidiomycota</taxon>
        <taxon>Agaricomycotina</taxon>
        <taxon>Agaricomycetes</taxon>
        <taxon>Agaricomycetidae</taxon>
        <taxon>Agaricales</taxon>
        <taxon>Marasmiineae</taxon>
        <taxon>Mycenaceae</taxon>
        <taxon>Roridomyces</taxon>
    </lineage>
</organism>
<dbReference type="PANTHER" id="PTHR45831">
    <property type="entry name" value="LD24721P"/>
    <property type="match status" value="1"/>
</dbReference>
<reference evidence="5" key="1">
    <citation type="submission" date="2023-03" db="EMBL/GenBank/DDBJ databases">
        <title>Massive genome expansion in bonnet fungi (Mycena s.s.) driven by repeated elements and novel gene families across ecological guilds.</title>
        <authorList>
            <consortium name="Lawrence Berkeley National Laboratory"/>
            <person name="Harder C.B."/>
            <person name="Miyauchi S."/>
            <person name="Viragh M."/>
            <person name="Kuo A."/>
            <person name="Thoen E."/>
            <person name="Andreopoulos B."/>
            <person name="Lu D."/>
            <person name="Skrede I."/>
            <person name="Drula E."/>
            <person name="Henrissat B."/>
            <person name="Morin E."/>
            <person name="Kohler A."/>
            <person name="Barry K."/>
            <person name="LaButti K."/>
            <person name="Morin E."/>
            <person name="Salamov A."/>
            <person name="Lipzen A."/>
            <person name="Mereny Z."/>
            <person name="Hegedus B."/>
            <person name="Baldrian P."/>
            <person name="Stursova M."/>
            <person name="Weitz H."/>
            <person name="Taylor A."/>
            <person name="Grigoriev I.V."/>
            <person name="Nagy L.G."/>
            <person name="Martin F."/>
            <person name="Kauserud H."/>
        </authorList>
    </citation>
    <scope>NUCLEOTIDE SEQUENCE</scope>
    <source>
        <strain evidence="5">9284</strain>
    </source>
</reference>
<comment type="caution">
    <text evidence="5">The sequence shown here is derived from an EMBL/GenBank/DDBJ whole genome shotgun (WGS) entry which is preliminary data.</text>
</comment>
<keyword evidence="6" id="KW-1185">Reference proteome</keyword>